<name>A0A9N9USH2_9HYPO</name>
<reference evidence="3" key="1">
    <citation type="submission" date="2019-06" db="EMBL/GenBank/DDBJ databases">
        <authorList>
            <person name="Broberg M."/>
        </authorList>
    </citation>
    <scope>NUCLEOTIDE SEQUENCE [LARGE SCALE GENOMIC DNA]</scope>
</reference>
<organism evidence="2 3">
    <name type="scientific">Clonostachys byssicola</name>
    <dbReference type="NCBI Taxonomy" id="160290"/>
    <lineage>
        <taxon>Eukaryota</taxon>
        <taxon>Fungi</taxon>
        <taxon>Dikarya</taxon>
        <taxon>Ascomycota</taxon>
        <taxon>Pezizomycotina</taxon>
        <taxon>Sordariomycetes</taxon>
        <taxon>Hypocreomycetidae</taxon>
        <taxon>Hypocreales</taxon>
        <taxon>Bionectriaceae</taxon>
        <taxon>Clonostachys</taxon>
    </lineage>
</organism>
<evidence type="ECO:0000313" key="3">
    <source>
        <dbReference type="Proteomes" id="UP000754883"/>
    </source>
</evidence>
<dbReference type="Proteomes" id="UP000754883">
    <property type="component" value="Unassembled WGS sequence"/>
</dbReference>
<dbReference type="AlphaFoldDB" id="A0A9N9USH2"/>
<accession>A0A9N9USH2</accession>
<feature type="region of interest" description="Disordered" evidence="1">
    <location>
        <begin position="299"/>
        <end position="376"/>
    </location>
</feature>
<feature type="compositionally biased region" description="Basic and acidic residues" evidence="1">
    <location>
        <begin position="325"/>
        <end position="335"/>
    </location>
</feature>
<evidence type="ECO:0000313" key="2">
    <source>
        <dbReference type="EMBL" id="CAG9996616.1"/>
    </source>
</evidence>
<comment type="caution">
    <text evidence="2">The sequence shown here is derived from an EMBL/GenBank/DDBJ whole genome shotgun (WGS) entry which is preliminary data.</text>
</comment>
<gene>
    <name evidence="2" type="ORF">CBYS24578_00012915</name>
</gene>
<feature type="compositionally biased region" description="Polar residues" evidence="1">
    <location>
        <begin position="305"/>
        <end position="319"/>
    </location>
</feature>
<dbReference type="EMBL" id="CABFNO020001539">
    <property type="protein sequence ID" value="CAG9996616.1"/>
    <property type="molecule type" value="Genomic_DNA"/>
</dbReference>
<feature type="compositionally biased region" description="Low complexity" evidence="1">
    <location>
        <begin position="487"/>
        <end position="497"/>
    </location>
</feature>
<feature type="region of interest" description="Disordered" evidence="1">
    <location>
        <begin position="124"/>
        <end position="201"/>
    </location>
</feature>
<feature type="region of interest" description="Disordered" evidence="1">
    <location>
        <begin position="409"/>
        <end position="444"/>
    </location>
</feature>
<keyword evidence="3" id="KW-1185">Reference proteome</keyword>
<evidence type="ECO:0000256" key="1">
    <source>
        <dbReference type="SAM" id="MobiDB-lite"/>
    </source>
</evidence>
<proteinExistence type="predicted"/>
<reference evidence="2 3" key="2">
    <citation type="submission" date="2021-10" db="EMBL/GenBank/DDBJ databases">
        <authorList>
            <person name="Piombo E."/>
        </authorList>
    </citation>
    <scope>NUCLEOTIDE SEQUENCE [LARGE SCALE GENOMIC DNA]</scope>
</reference>
<protein>
    <submittedName>
        <fullName evidence="2">Uncharacterized protein</fullName>
    </submittedName>
</protein>
<feature type="compositionally biased region" description="Basic and acidic residues" evidence="1">
    <location>
        <begin position="345"/>
        <end position="355"/>
    </location>
</feature>
<feature type="region of interest" description="Disordered" evidence="1">
    <location>
        <begin position="472"/>
        <end position="506"/>
    </location>
</feature>
<sequence>MPDKNYACREHPWYRALDRACLKALENSKLPVGSSRLKEDREYLAGPTSTMLAGALEAMEGYKEDGLPSSWGSFAAMFPALATTIRRGAYELRPNVNTKLEPRLPKGASKSQLFLIFTDLSPPSEVPGAEVEGENSLGPEQSQPARPAKRKRAKQSKGQMQSEDGENEDEQNQPAPPPKRKRAKQPKGQIQTEDEEDEGDLKMESMLAPNEGIYKTLRGWIVCKLGNGRDMYSLDKTGKASLDHIKQKRITIIGKLHKKNKDITDGEREEYFSYWAGADEFQIDDAKDFKPTINVEDASAEQGDQAAQATSTTMETAVPTQDPEAPEHTDCHPEETPLPAQVSEAVEHTDCHPEETAGPAQAPETETPLPAQVSEAVEHTDCHLEETAGPAQVSEAETPLQTQVSEAVEHPAINPDEVPLSSQVSEMDEHKDSHPEAASGGLEEEGLEHGITTDAFWEAAIEFFTRELEAENEAFEQYEKQLENGNTVESSTDSGTSETEEPSSKA</sequence>